<dbReference type="eggNOG" id="ENOG502QTFS">
    <property type="taxonomic scope" value="Eukaryota"/>
</dbReference>
<sequence length="502" mass="57698">MSSPSTRDVVAEEVSTDQISRYNCNPQETIISVQDQGFRLSIGDLENLRSLDEAFKAAQIETPAPPLIQRVPSMLSGNKQFLKYFKPRVIAIGPLHHDDPSLRGAEKLKLKLAAHFLKNHVSRKEILYSKIKMDIANLKKSYDPKEIEQYYDDDEKLTWMFVLDGCAVLQAIYLRHDPQQKDEKGASNELNIKNDLLTFVYLDLFLLENQLPYRVLELLTSSSNNGQRFKESIKSFIDDNVMTTAEMKKEQQRQQQQQKQGKQQKQQQEREPAHLLELLRARLLAKTEEKESPVLSNWCNRLFKHIESSYQKGKTSHHSHTFRNVKELREAGIWLRPSETSCLKDISFNRVCCVGKLMLPPITVDDSTGPKFMNLIAYEMCPDFDNDFAVTSYICFLDSLIDEAEDVKALRDAGILYNGLGSDEEVAKLFNKMNTDLVPSPEIYSKLKTQIQNHCRNMWITYAAQAYHTHFRSPWTFLAFVGAIAALCLSALQTYYTIHPKN</sequence>
<keyword evidence="2" id="KW-0812">Transmembrane</keyword>
<reference evidence="3 4" key="1">
    <citation type="journal article" date="2013" name="Genome Biol.">
        <title>The genome sequence of the most widely cultivated cacao type and its use to identify candidate genes regulating pod color.</title>
        <authorList>
            <person name="Motamayor J.C."/>
            <person name="Mockaitis K."/>
            <person name="Schmutz J."/>
            <person name="Haiminen N."/>
            <person name="Iii D.L."/>
            <person name="Cornejo O."/>
            <person name="Findley S.D."/>
            <person name="Zheng P."/>
            <person name="Utro F."/>
            <person name="Royaert S."/>
            <person name="Saski C."/>
            <person name="Jenkins J."/>
            <person name="Podicheti R."/>
            <person name="Zhao M."/>
            <person name="Scheffler B.E."/>
            <person name="Stack J.C."/>
            <person name="Feltus F.A."/>
            <person name="Mustiga G.M."/>
            <person name="Amores F."/>
            <person name="Phillips W."/>
            <person name="Marelli J.P."/>
            <person name="May G.D."/>
            <person name="Shapiro H."/>
            <person name="Ma J."/>
            <person name="Bustamante C.D."/>
            <person name="Schnell R.J."/>
            <person name="Main D."/>
            <person name="Gilbert D."/>
            <person name="Parida L."/>
            <person name="Kuhn D.N."/>
        </authorList>
    </citation>
    <scope>NUCLEOTIDE SEQUENCE [LARGE SCALE GENOMIC DNA]</scope>
    <source>
        <strain evidence="4">cv. Matina 1-6</strain>
    </source>
</reference>
<feature type="compositionally biased region" description="Low complexity" evidence="1">
    <location>
        <begin position="253"/>
        <end position="266"/>
    </location>
</feature>
<dbReference type="Pfam" id="PF03140">
    <property type="entry name" value="DUF247"/>
    <property type="match status" value="1"/>
</dbReference>
<dbReference type="PANTHER" id="PTHR31549:SF260">
    <property type="match status" value="1"/>
</dbReference>
<evidence type="ECO:0000256" key="1">
    <source>
        <dbReference type="SAM" id="MobiDB-lite"/>
    </source>
</evidence>
<dbReference type="HOGENOM" id="CLU_020188_1_2_1"/>
<feature type="transmembrane region" description="Helical" evidence="2">
    <location>
        <begin position="475"/>
        <end position="498"/>
    </location>
</feature>
<dbReference type="EMBL" id="CM001883">
    <property type="protein sequence ID" value="EOY09058.1"/>
    <property type="molecule type" value="Genomic_DNA"/>
</dbReference>
<proteinExistence type="predicted"/>
<dbReference type="Gramene" id="EOY09058">
    <property type="protein sequence ID" value="EOY09058"/>
    <property type="gene ID" value="TCM_024408"/>
</dbReference>
<feature type="region of interest" description="Disordered" evidence="1">
    <location>
        <begin position="246"/>
        <end position="270"/>
    </location>
</feature>
<name>A0A061EWL7_THECC</name>
<dbReference type="InterPro" id="IPR004158">
    <property type="entry name" value="DUF247_pln"/>
</dbReference>
<dbReference type="STRING" id="3641.A0A061EWL7"/>
<keyword evidence="2" id="KW-0472">Membrane</keyword>
<dbReference type="InParanoid" id="A0A061EWL7"/>
<dbReference type="Proteomes" id="UP000026915">
    <property type="component" value="Chromosome 5"/>
</dbReference>
<dbReference type="PANTHER" id="PTHR31549">
    <property type="entry name" value="PROTEIN, PUTATIVE (DUF247)-RELATED-RELATED"/>
    <property type="match status" value="1"/>
</dbReference>
<dbReference type="AlphaFoldDB" id="A0A061EWL7"/>
<gene>
    <name evidence="3" type="ORF">TCM_024408</name>
</gene>
<organism evidence="3 4">
    <name type="scientific">Theobroma cacao</name>
    <name type="common">Cacao</name>
    <name type="synonym">Cocoa</name>
    <dbReference type="NCBI Taxonomy" id="3641"/>
    <lineage>
        <taxon>Eukaryota</taxon>
        <taxon>Viridiplantae</taxon>
        <taxon>Streptophyta</taxon>
        <taxon>Embryophyta</taxon>
        <taxon>Tracheophyta</taxon>
        <taxon>Spermatophyta</taxon>
        <taxon>Magnoliopsida</taxon>
        <taxon>eudicotyledons</taxon>
        <taxon>Gunneridae</taxon>
        <taxon>Pentapetalae</taxon>
        <taxon>rosids</taxon>
        <taxon>malvids</taxon>
        <taxon>Malvales</taxon>
        <taxon>Malvaceae</taxon>
        <taxon>Byttnerioideae</taxon>
        <taxon>Theobroma</taxon>
    </lineage>
</organism>
<evidence type="ECO:0000313" key="4">
    <source>
        <dbReference type="Proteomes" id="UP000026915"/>
    </source>
</evidence>
<evidence type="ECO:0000256" key="2">
    <source>
        <dbReference type="SAM" id="Phobius"/>
    </source>
</evidence>
<accession>A0A061EWL7</accession>
<keyword evidence="2" id="KW-1133">Transmembrane helix</keyword>
<keyword evidence="4" id="KW-1185">Reference proteome</keyword>
<dbReference type="OMA" id="SEWWEQQ"/>
<protein>
    <submittedName>
        <fullName evidence="3">Uncharacterized protein</fullName>
    </submittedName>
</protein>
<evidence type="ECO:0000313" key="3">
    <source>
        <dbReference type="EMBL" id="EOY09058.1"/>
    </source>
</evidence>